<dbReference type="SFLD" id="SFLDG01129">
    <property type="entry name" value="C1.5:_HAD__Beta-PGM__Phosphata"/>
    <property type="match status" value="1"/>
</dbReference>
<dbReference type="InterPro" id="IPR023214">
    <property type="entry name" value="HAD_sf"/>
</dbReference>
<proteinExistence type="predicted"/>
<dbReference type="InterPro" id="IPR006439">
    <property type="entry name" value="HAD-SF_hydro_IA"/>
</dbReference>
<dbReference type="InterPro" id="IPR023198">
    <property type="entry name" value="PGP-like_dom2"/>
</dbReference>
<reference evidence="2" key="1">
    <citation type="submission" date="2015-08" db="EMBL/GenBank/DDBJ databases">
        <authorList>
            <person name="Varghese N."/>
        </authorList>
    </citation>
    <scope>NUCLEOTIDE SEQUENCE [LARGE SCALE GENOMIC DNA]</scope>
    <source>
        <strain evidence="2">DSM 17901</strain>
    </source>
</reference>
<dbReference type="SUPFAM" id="SSF56784">
    <property type="entry name" value="HAD-like"/>
    <property type="match status" value="1"/>
</dbReference>
<dbReference type="Gene3D" id="3.40.50.1000">
    <property type="entry name" value="HAD superfamily/HAD-like"/>
    <property type="match status" value="1"/>
</dbReference>
<accession>A0A0K6GUH0</accession>
<dbReference type="Pfam" id="PF13419">
    <property type="entry name" value="HAD_2"/>
    <property type="match status" value="1"/>
</dbReference>
<dbReference type="SFLD" id="SFLDS00003">
    <property type="entry name" value="Haloacid_Dehalogenase"/>
    <property type="match status" value="1"/>
</dbReference>
<dbReference type="Gene3D" id="1.10.150.240">
    <property type="entry name" value="Putative phosphatase, domain 2"/>
    <property type="match status" value="1"/>
</dbReference>
<evidence type="ECO:0000313" key="2">
    <source>
        <dbReference type="Proteomes" id="UP000243535"/>
    </source>
</evidence>
<dbReference type="InterPro" id="IPR036412">
    <property type="entry name" value="HAD-like_sf"/>
</dbReference>
<dbReference type="InterPro" id="IPR050155">
    <property type="entry name" value="HAD-like_hydrolase_sf"/>
</dbReference>
<dbReference type="GO" id="GO:0008967">
    <property type="term" value="F:phosphoglycolate phosphatase activity"/>
    <property type="evidence" value="ECO:0007669"/>
    <property type="project" value="TreeGrafter"/>
</dbReference>
<organism evidence="1 2">
    <name type="scientific">Gulbenkiania indica</name>
    <dbReference type="NCBI Taxonomy" id="375574"/>
    <lineage>
        <taxon>Bacteria</taxon>
        <taxon>Pseudomonadati</taxon>
        <taxon>Pseudomonadota</taxon>
        <taxon>Betaproteobacteria</taxon>
        <taxon>Neisseriales</taxon>
        <taxon>Chromobacteriaceae</taxon>
        <taxon>Gulbenkiania</taxon>
    </lineage>
</organism>
<dbReference type="NCBIfam" id="TIGR01549">
    <property type="entry name" value="HAD-SF-IA-v1"/>
    <property type="match status" value="1"/>
</dbReference>
<sequence length="218" mass="23904">MRHNYDLIVFDWDGTLMDSTAHITRSIQAACADLGLPVPERERASHVIGLKLSDALRYACPTLPAERYEEMVDAFRVHYRATEGQITLFDGVRESLAALKASGVFLAVATGNSRAGLNRLLEATGLGELFDATRTVDECPSKPHPAMLLSLTEQLGVETARTLMVGDTTHDLLMAREARTPAVGVTYGAHPRPQLEACGPLALFDRYRDFSAWLHPNA</sequence>
<dbReference type="OrthoDB" id="9782449at2"/>
<name>A0A0K6GUH0_9NEIS</name>
<dbReference type="Proteomes" id="UP000243535">
    <property type="component" value="Unassembled WGS sequence"/>
</dbReference>
<protein>
    <submittedName>
        <fullName evidence="1">Haloacid dehalogenase superfamily, subfamily IA, variant 1 with third motif having Dx(3-4)D or Dx(3-4)E</fullName>
    </submittedName>
</protein>
<dbReference type="InterPro" id="IPR041492">
    <property type="entry name" value="HAD_2"/>
</dbReference>
<dbReference type="STRING" id="375574.GCA_001418035_00841"/>
<dbReference type="GO" id="GO:0006281">
    <property type="term" value="P:DNA repair"/>
    <property type="evidence" value="ECO:0007669"/>
    <property type="project" value="TreeGrafter"/>
</dbReference>
<evidence type="ECO:0000313" key="1">
    <source>
        <dbReference type="EMBL" id="CUA82184.1"/>
    </source>
</evidence>
<dbReference type="SFLD" id="SFLDG01135">
    <property type="entry name" value="C1.5.6:_HAD__Beta-PGM__Phospha"/>
    <property type="match status" value="1"/>
</dbReference>
<dbReference type="PANTHER" id="PTHR43434:SF24">
    <property type="entry name" value="HYDROLASE-RELATED"/>
    <property type="match status" value="1"/>
</dbReference>
<keyword evidence="2" id="KW-1185">Reference proteome</keyword>
<gene>
    <name evidence="1" type="ORF">Ga0061063_1048</name>
</gene>
<dbReference type="EMBL" id="CYHA01000002">
    <property type="protein sequence ID" value="CUA82184.1"/>
    <property type="molecule type" value="Genomic_DNA"/>
</dbReference>
<dbReference type="AlphaFoldDB" id="A0A0K6GUH0"/>
<dbReference type="GO" id="GO:0005829">
    <property type="term" value="C:cytosol"/>
    <property type="evidence" value="ECO:0007669"/>
    <property type="project" value="TreeGrafter"/>
</dbReference>
<dbReference type="RefSeq" id="WP_055433518.1">
    <property type="nucleotide sequence ID" value="NZ_CYHA01000002.1"/>
</dbReference>
<dbReference type="PANTHER" id="PTHR43434">
    <property type="entry name" value="PHOSPHOGLYCOLATE PHOSPHATASE"/>
    <property type="match status" value="1"/>
</dbReference>